<organism evidence="1 2">
    <name type="scientific">Acyrthosiphon pisum</name>
    <name type="common">Pea aphid</name>
    <dbReference type="NCBI Taxonomy" id="7029"/>
    <lineage>
        <taxon>Eukaryota</taxon>
        <taxon>Metazoa</taxon>
        <taxon>Ecdysozoa</taxon>
        <taxon>Arthropoda</taxon>
        <taxon>Hexapoda</taxon>
        <taxon>Insecta</taxon>
        <taxon>Pterygota</taxon>
        <taxon>Neoptera</taxon>
        <taxon>Paraneoptera</taxon>
        <taxon>Hemiptera</taxon>
        <taxon>Sternorrhyncha</taxon>
        <taxon>Aphidomorpha</taxon>
        <taxon>Aphidoidea</taxon>
        <taxon>Aphididae</taxon>
        <taxon>Macrosiphini</taxon>
        <taxon>Acyrthosiphon</taxon>
    </lineage>
</organism>
<dbReference type="KEGG" id="api:100575013"/>
<dbReference type="GeneID" id="100575013"/>
<dbReference type="OrthoDB" id="6605135at2759"/>
<reference evidence="2" key="1">
    <citation type="submission" date="2010-06" db="EMBL/GenBank/DDBJ databases">
        <authorList>
            <person name="Jiang H."/>
            <person name="Abraham K."/>
            <person name="Ali S."/>
            <person name="Alsbrooks S.L."/>
            <person name="Anim B.N."/>
            <person name="Anosike U.S."/>
            <person name="Attaway T."/>
            <person name="Bandaranaike D.P."/>
            <person name="Battles P.K."/>
            <person name="Bell S.N."/>
            <person name="Bell A.V."/>
            <person name="Beltran B."/>
            <person name="Bickham C."/>
            <person name="Bustamante Y."/>
            <person name="Caleb T."/>
            <person name="Canada A."/>
            <person name="Cardenas V."/>
            <person name="Carter K."/>
            <person name="Chacko J."/>
            <person name="Chandrabose M.N."/>
            <person name="Chavez D."/>
            <person name="Chavez A."/>
            <person name="Chen L."/>
            <person name="Chu H.-S."/>
            <person name="Claassen K.J."/>
            <person name="Cockrell R."/>
            <person name="Collins M."/>
            <person name="Cooper J.A."/>
            <person name="Cree A."/>
            <person name="Curry S.M."/>
            <person name="Da Y."/>
            <person name="Dao M.D."/>
            <person name="Das B."/>
            <person name="Davila M.-L."/>
            <person name="Davy-Carroll L."/>
            <person name="Denson S."/>
            <person name="Dinh H."/>
            <person name="Ebong V.E."/>
            <person name="Edwards J.R."/>
            <person name="Egan A."/>
            <person name="El-Daye J."/>
            <person name="Escobedo L."/>
            <person name="Fernandez S."/>
            <person name="Fernando P.R."/>
            <person name="Flagg N."/>
            <person name="Forbes L.D."/>
            <person name="Fowler R.G."/>
            <person name="Fu Q."/>
            <person name="Gabisi R.A."/>
            <person name="Ganer J."/>
            <person name="Garbino Pronczuk A."/>
            <person name="Garcia R.M."/>
            <person name="Garner T."/>
            <person name="Garrett T.E."/>
            <person name="Gonzalez D.A."/>
            <person name="Hamid H."/>
            <person name="Hawkins E.S."/>
            <person name="Hirani K."/>
            <person name="Hogues M.E."/>
            <person name="Hollins B."/>
            <person name="Hsiao C.-H."/>
            <person name="Jabil R."/>
            <person name="James M.L."/>
            <person name="Jhangiani S.N."/>
            <person name="Johnson B."/>
            <person name="Johnson Q."/>
            <person name="Joshi V."/>
            <person name="Kalu J.B."/>
            <person name="Kam C."/>
            <person name="Kashfia A."/>
            <person name="Keebler J."/>
            <person name="Kisamo H."/>
            <person name="Kovar C.L."/>
            <person name="Lago L.A."/>
            <person name="Lai C.-Y."/>
            <person name="Laidlaw J."/>
            <person name="Lara F."/>
            <person name="Le T.-K."/>
            <person name="Lee S.L."/>
            <person name="Legall F.H."/>
            <person name="Lemon S.J."/>
            <person name="Lewis L.R."/>
            <person name="Li B."/>
            <person name="Liu Y."/>
            <person name="Liu Y.-S."/>
            <person name="Lopez J."/>
            <person name="Lozado R.J."/>
            <person name="Lu J."/>
            <person name="Madu R.C."/>
            <person name="Maheshwari M."/>
            <person name="Maheshwari R."/>
            <person name="Malloy K."/>
            <person name="Martinez E."/>
            <person name="Mathew T."/>
            <person name="Mercado I.C."/>
            <person name="Mercado C."/>
            <person name="Meyer B."/>
            <person name="Montgomery K."/>
            <person name="Morgan M.B."/>
            <person name="Munidasa M."/>
            <person name="Nazareth L.V."/>
            <person name="Nelson J."/>
            <person name="Ng B.M."/>
            <person name="Nguyen N.B."/>
            <person name="Nguyen P.Q."/>
            <person name="Nguyen T."/>
            <person name="Obregon M."/>
            <person name="Okwuonu G.O."/>
            <person name="Onwere C.G."/>
            <person name="Orozco G."/>
            <person name="Parra A."/>
            <person name="Patel S."/>
            <person name="Patil S."/>
            <person name="Perez A."/>
            <person name="Perez Y."/>
            <person name="Pham C."/>
            <person name="Primus E.L."/>
            <person name="Pu L.-L."/>
            <person name="Puazo M."/>
            <person name="Qin X."/>
            <person name="Quiroz J.B."/>
            <person name="Reese J."/>
            <person name="Richards S."/>
            <person name="Rives C.M."/>
            <person name="Robberts R."/>
            <person name="Ruiz S.J."/>
            <person name="Ruiz M.J."/>
            <person name="Santibanez J."/>
            <person name="Schneider B.W."/>
            <person name="Sisson I."/>
            <person name="Smith M."/>
            <person name="Sodergren E."/>
            <person name="Song X.-Z."/>
            <person name="Song B.B."/>
            <person name="Summersgill H."/>
            <person name="Thelus R."/>
            <person name="Thornton R.D."/>
            <person name="Trejos Z.Y."/>
            <person name="Usmani K."/>
            <person name="Vattathil S."/>
            <person name="Villasana D."/>
            <person name="Walker D.L."/>
            <person name="Wang S."/>
            <person name="Wang K."/>
            <person name="White C.S."/>
            <person name="Williams A.C."/>
            <person name="Williamson J."/>
            <person name="Wilson K."/>
            <person name="Woghiren I.O."/>
            <person name="Woodworth J.R."/>
            <person name="Worley K.C."/>
            <person name="Wright R.A."/>
            <person name="Wu W."/>
            <person name="Young L."/>
            <person name="Zhang L."/>
            <person name="Zhang J."/>
            <person name="Zhu Y."/>
            <person name="Muzny D.M."/>
            <person name="Weinstock G."/>
            <person name="Gibbs R.A."/>
        </authorList>
    </citation>
    <scope>NUCLEOTIDE SEQUENCE [LARGE SCALE GENOMIC DNA]</scope>
    <source>
        <strain evidence="2">LSR1</strain>
    </source>
</reference>
<dbReference type="EnsemblMetazoa" id="XM_003247414.4">
    <property type="protein sequence ID" value="XP_003247462.1"/>
    <property type="gene ID" value="LOC100575013"/>
</dbReference>
<dbReference type="RefSeq" id="XP_003247462.1">
    <property type="nucleotide sequence ID" value="XM_003247414.3"/>
</dbReference>
<evidence type="ECO:0000313" key="2">
    <source>
        <dbReference type="Proteomes" id="UP000007819"/>
    </source>
</evidence>
<name>A0A8R2A9X9_ACYPI</name>
<dbReference type="Proteomes" id="UP000007819">
    <property type="component" value="Chromosome A2"/>
</dbReference>
<proteinExistence type="predicted"/>
<keyword evidence="2" id="KW-1185">Reference proteome</keyword>
<reference evidence="1" key="2">
    <citation type="submission" date="2022-06" db="UniProtKB">
        <authorList>
            <consortium name="EnsemblMetazoa"/>
        </authorList>
    </citation>
    <scope>IDENTIFICATION</scope>
</reference>
<accession>A0A8R2A9X9</accession>
<sequence length="114" mass="13498">MWPFSRISNKQNPEPNTIVRVPISKVVVDIYKKERKYVELDVRETNLHQSKSWMDNCMSKLRPRTPPGMCVQMKKRLIKKLHITIYKKKRINIPVEMHKENGIISKKTVPTAEK</sequence>
<evidence type="ECO:0000313" key="1">
    <source>
        <dbReference type="EnsemblMetazoa" id="XP_003247462.1"/>
    </source>
</evidence>
<protein>
    <submittedName>
        <fullName evidence="1">Uncharacterized protein</fullName>
    </submittedName>
</protein>
<dbReference type="AlphaFoldDB" id="A0A8R2A9X9"/>